<evidence type="ECO:0000313" key="2">
    <source>
        <dbReference type="Proteomes" id="UP000324222"/>
    </source>
</evidence>
<dbReference type="Proteomes" id="UP000324222">
    <property type="component" value="Unassembled WGS sequence"/>
</dbReference>
<dbReference type="EMBL" id="VSRR010075085">
    <property type="protein sequence ID" value="MPC87626.1"/>
    <property type="molecule type" value="Genomic_DNA"/>
</dbReference>
<keyword evidence="2" id="KW-1185">Reference proteome</keyword>
<protein>
    <submittedName>
        <fullName evidence="1">Trafficking protein particle complex subunit 11</fullName>
    </submittedName>
</protein>
<evidence type="ECO:0000313" key="1">
    <source>
        <dbReference type="EMBL" id="MPC87626.1"/>
    </source>
</evidence>
<proteinExistence type="predicted"/>
<reference evidence="1 2" key="1">
    <citation type="submission" date="2019-05" db="EMBL/GenBank/DDBJ databases">
        <title>Another draft genome of Portunus trituberculatus and its Hox gene families provides insights of decapod evolution.</title>
        <authorList>
            <person name="Jeong J.-H."/>
            <person name="Song I."/>
            <person name="Kim S."/>
            <person name="Choi T."/>
            <person name="Kim D."/>
            <person name="Ryu S."/>
            <person name="Kim W."/>
        </authorList>
    </citation>
    <scope>NUCLEOTIDE SEQUENCE [LARGE SCALE GENOMIC DNA]</scope>
    <source>
        <tissue evidence="1">Muscle</tissue>
    </source>
</reference>
<accession>A0A5B7J111</accession>
<organism evidence="1 2">
    <name type="scientific">Portunus trituberculatus</name>
    <name type="common">Swimming crab</name>
    <name type="synonym">Neptunus trituberculatus</name>
    <dbReference type="NCBI Taxonomy" id="210409"/>
    <lineage>
        <taxon>Eukaryota</taxon>
        <taxon>Metazoa</taxon>
        <taxon>Ecdysozoa</taxon>
        <taxon>Arthropoda</taxon>
        <taxon>Crustacea</taxon>
        <taxon>Multicrustacea</taxon>
        <taxon>Malacostraca</taxon>
        <taxon>Eumalacostraca</taxon>
        <taxon>Eucarida</taxon>
        <taxon>Decapoda</taxon>
        <taxon>Pleocyemata</taxon>
        <taxon>Brachyura</taxon>
        <taxon>Eubrachyura</taxon>
        <taxon>Portunoidea</taxon>
        <taxon>Portunidae</taxon>
        <taxon>Portuninae</taxon>
        <taxon>Portunus</taxon>
    </lineage>
</organism>
<name>A0A5B7J111_PORTR</name>
<dbReference type="AlphaFoldDB" id="A0A5B7J111"/>
<sequence>MIDIFNSCRSEADSVAVSVSVGLPSVVVEHWGVWVECEVAPQGTVRTPLPLAYNISNHGSHTAELALSMQVSDAFMFAGHKEVCIVVFVCCG</sequence>
<comment type="caution">
    <text evidence="1">The sequence shown here is derived from an EMBL/GenBank/DDBJ whole genome shotgun (WGS) entry which is preliminary data.</text>
</comment>
<dbReference type="OrthoDB" id="6278596at2759"/>
<gene>
    <name evidence="1" type="primary">trappc11_4</name>
    <name evidence="1" type="ORF">E2C01_082496</name>
</gene>